<name>A0ABS7QE24_9ACTN</name>
<dbReference type="CDD" id="cd01427">
    <property type="entry name" value="HAD_like"/>
    <property type="match status" value="1"/>
</dbReference>
<protein>
    <submittedName>
        <fullName evidence="1">HAD-IA family hydrolase</fullName>
    </submittedName>
</protein>
<proteinExistence type="predicted"/>
<dbReference type="PANTHER" id="PTHR43434:SF1">
    <property type="entry name" value="PHOSPHOGLYCOLATE PHOSPHATASE"/>
    <property type="match status" value="1"/>
</dbReference>
<dbReference type="InterPro" id="IPR050155">
    <property type="entry name" value="HAD-like_hydrolase_sf"/>
</dbReference>
<dbReference type="NCBIfam" id="TIGR01509">
    <property type="entry name" value="HAD-SF-IA-v3"/>
    <property type="match status" value="1"/>
</dbReference>
<dbReference type="InterPro" id="IPR023214">
    <property type="entry name" value="HAD_sf"/>
</dbReference>
<reference evidence="1 2" key="1">
    <citation type="submission" date="2021-08" db="EMBL/GenBank/DDBJ databases">
        <title>WGS of actinomycetes from Thailand.</title>
        <authorList>
            <person name="Thawai C."/>
        </authorList>
    </citation>
    <scope>NUCLEOTIDE SEQUENCE [LARGE SCALE GENOMIC DNA]</scope>
    <source>
        <strain evidence="1 2">PLK6-54</strain>
    </source>
</reference>
<evidence type="ECO:0000313" key="2">
    <source>
        <dbReference type="Proteomes" id="UP000778578"/>
    </source>
</evidence>
<evidence type="ECO:0000313" key="1">
    <source>
        <dbReference type="EMBL" id="MBY8880939.1"/>
    </source>
</evidence>
<keyword evidence="1" id="KW-0378">Hydrolase</keyword>
<dbReference type="PANTHER" id="PTHR43434">
    <property type="entry name" value="PHOSPHOGLYCOLATE PHOSPHATASE"/>
    <property type="match status" value="1"/>
</dbReference>
<dbReference type="EMBL" id="JAINZZ010000039">
    <property type="protein sequence ID" value="MBY8880939.1"/>
    <property type="molecule type" value="Genomic_DNA"/>
</dbReference>
<dbReference type="GO" id="GO:0016787">
    <property type="term" value="F:hydrolase activity"/>
    <property type="evidence" value="ECO:0007669"/>
    <property type="project" value="UniProtKB-KW"/>
</dbReference>
<sequence>MTSEYTELSGRWWGAEPGELLRDASCLLWDFDGPLCGLFAQHSATDVVVTLCHQLVALGLPAEAAKWRGTHDPLGILRSQLPSGVAAVLEELTAAEEEKAASKADPTPGADQFVRRMKKRGCRLAITSNNAPRAVEAYLAAHDLEECFGDRVFGRVPESPQLMKPHPHCLERAIEKLGVLPNECLMIGDSVMDALAAAEAGVPFLGYARHEEAARSLRAAAHVPDGVIGMAPLLWATRHDEP</sequence>
<keyword evidence="2" id="KW-1185">Reference proteome</keyword>
<comment type="caution">
    <text evidence="1">The sequence shown here is derived from an EMBL/GenBank/DDBJ whole genome shotgun (WGS) entry which is preliminary data.</text>
</comment>
<dbReference type="InterPro" id="IPR036412">
    <property type="entry name" value="HAD-like_sf"/>
</dbReference>
<dbReference type="Proteomes" id="UP000778578">
    <property type="component" value="Unassembled WGS sequence"/>
</dbReference>
<organism evidence="1 2">
    <name type="scientific">Actinacidiphila acidipaludis</name>
    <dbReference type="NCBI Taxonomy" id="2873382"/>
    <lineage>
        <taxon>Bacteria</taxon>
        <taxon>Bacillati</taxon>
        <taxon>Actinomycetota</taxon>
        <taxon>Actinomycetes</taxon>
        <taxon>Kitasatosporales</taxon>
        <taxon>Streptomycetaceae</taxon>
        <taxon>Actinacidiphila</taxon>
    </lineage>
</organism>
<gene>
    <name evidence="1" type="ORF">K7862_25355</name>
</gene>
<dbReference type="RefSeq" id="WP_222966487.1">
    <property type="nucleotide sequence ID" value="NZ_JAINZZ010000039.1"/>
</dbReference>
<dbReference type="NCBIfam" id="TIGR01549">
    <property type="entry name" value="HAD-SF-IA-v1"/>
    <property type="match status" value="1"/>
</dbReference>
<dbReference type="SUPFAM" id="SSF56784">
    <property type="entry name" value="HAD-like"/>
    <property type="match status" value="1"/>
</dbReference>
<dbReference type="Pfam" id="PF00702">
    <property type="entry name" value="Hydrolase"/>
    <property type="match status" value="1"/>
</dbReference>
<dbReference type="Gene3D" id="3.40.50.1000">
    <property type="entry name" value="HAD superfamily/HAD-like"/>
    <property type="match status" value="1"/>
</dbReference>
<dbReference type="InterPro" id="IPR006439">
    <property type="entry name" value="HAD-SF_hydro_IA"/>
</dbReference>
<accession>A0ABS7QE24</accession>